<keyword evidence="3" id="KW-0564">Palmitate</keyword>
<evidence type="ECO:0000256" key="3">
    <source>
        <dbReference type="ARBA" id="ARBA00023139"/>
    </source>
</evidence>
<keyword evidence="1" id="KW-0732">Signal</keyword>
<feature type="domain" description="C-type lysozyme inhibitor" evidence="5">
    <location>
        <begin position="40"/>
        <end position="108"/>
    </location>
</feature>
<dbReference type="Gene3D" id="2.40.128.200">
    <property type="match status" value="1"/>
</dbReference>
<sequence>MKTSYRFKFISKSSIVALICLISLHCKPEYEEIETVYEDQNNQKITAVYHNPFDDKGIFSVTLKFKHGNSVTLNQGMAASGVRYTDDKTLVWWTKSGEALLMEPDGKGDWEITNRYKEMTNDQNQ</sequence>
<dbReference type="HOGENOM" id="CLU_1989868_0_0_12"/>
<protein>
    <recommendedName>
        <fullName evidence="5">C-type lysozyme inhibitor domain-containing protein</fullName>
    </recommendedName>
</protein>
<name>B0SJX1_LEPBP</name>
<reference evidence="6 7" key="1">
    <citation type="journal article" date="2008" name="PLoS ONE">
        <title>Genome sequence of the saprophyte Leptospira biflexa provides insights into the evolution of Leptospira and the pathogenesis of leptospirosis.</title>
        <authorList>
            <person name="Picardeau M."/>
            <person name="Bulach D.M."/>
            <person name="Bouchier C."/>
            <person name="Zuerner R.L."/>
            <person name="Zidane N."/>
            <person name="Wilson P.J."/>
            <person name="Creno S."/>
            <person name="Kuczek E.S."/>
            <person name="Bommezzadri S."/>
            <person name="Davis J.C."/>
            <person name="McGrath A."/>
            <person name="Johnson M.J."/>
            <person name="Boursaux-Eude C."/>
            <person name="Seemann T."/>
            <person name="Rouy Z."/>
            <person name="Coppel R.L."/>
            <person name="Rood J.I."/>
            <person name="Lajus A."/>
            <person name="Davies J.K."/>
            <person name="Medigue C."/>
            <person name="Adler B."/>
        </authorList>
    </citation>
    <scope>NUCLEOTIDE SEQUENCE [LARGE SCALE GENOMIC DNA]</scope>
    <source>
        <strain evidence="7">Patoc 1 / ATCC 23582 / Paris</strain>
    </source>
</reference>
<evidence type="ECO:0000256" key="4">
    <source>
        <dbReference type="ARBA" id="ARBA00023288"/>
    </source>
</evidence>
<keyword evidence="7" id="KW-1185">Reference proteome</keyword>
<accession>B0SJX1</accession>
<dbReference type="SUPFAM" id="SSF141488">
    <property type="entry name" value="YdhA-like"/>
    <property type="match status" value="1"/>
</dbReference>
<dbReference type="InterPro" id="IPR036328">
    <property type="entry name" value="MliC_sf"/>
</dbReference>
<evidence type="ECO:0000313" key="6">
    <source>
        <dbReference type="EMBL" id="ABZ96279.1"/>
    </source>
</evidence>
<dbReference type="AlphaFoldDB" id="B0SJX1"/>
<dbReference type="OrthoDB" id="5348860at2"/>
<evidence type="ECO:0000313" key="7">
    <source>
        <dbReference type="Proteomes" id="UP000001847"/>
    </source>
</evidence>
<evidence type="ECO:0000256" key="1">
    <source>
        <dbReference type="ARBA" id="ARBA00022729"/>
    </source>
</evidence>
<evidence type="ECO:0000256" key="2">
    <source>
        <dbReference type="ARBA" id="ARBA00023136"/>
    </source>
</evidence>
<dbReference type="InterPro" id="IPR018660">
    <property type="entry name" value="MliC"/>
</dbReference>
<organism evidence="6 7">
    <name type="scientific">Leptospira biflexa serovar Patoc (strain Patoc 1 / ATCC 23582 / Paris)</name>
    <dbReference type="NCBI Taxonomy" id="456481"/>
    <lineage>
        <taxon>Bacteria</taxon>
        <taxon>Pseudomonadati</taxon>
        <taxon>Spirochaetota</taxon>
        <taxon>Spirochaetia</taxon>
        <taxon>Leptospirales</taxon>
        <taxon>Leptospiraceae</taxon>
        <taxon>Leptospira</taxon>
    </lineage>
</organism>
<keyword evidence="4" id="KW-0449">Lipoprotein</keyword>
<dbReference type="KEGG" id="lbi:LEPBI_I0133"/>
<dbReference type="Proteomes" id="UP000001847">
    <property type="component" value="Chromosome I"/>
</dbReference>
<gene>
    <name evidence="6" type="ordered locus">LEPBI_I0133</name>
</gene>
<dbReference type="EMBL" id="CP000786">
    <property type="protein sequence ID" value="ABZ96279.1"/>
    <property type="molecule type" value="Genomic_DNA"/>
</dbReference>
<dbReference type="RefSeq" id="WP_012387169.1">
    <property type="nucleotide sequence ID" value="NC_010602.1"/>
</dbReference>
<keyword evidence="2" id="KW-0472">Membrane</keyword>
<proteinExistence type="predicted"/>
<evidence type="ECO:0000259" key="5">
    <source>
        <dbReference type="Pfam" id="PF09864"/>
    </source>
</evidence>
<dbReference type="BioCyc" id="LBIF456481:LEPBI_RS00665-MONOMER"/>
<dbReference type="Pfam" id="PF09864">
    <property type="entry name" value="MliC"/>
    <property type="match status" value="1"/>
</dbReference>